<dbReference type="PANTHER" id="PTHR42734:SF5">
    <property type="entry name" value="IRON TRANSPORT SYSTEM ATP-BINDING PROTEIN HI_0361-RELATED"/>
    <property type="match status" value="1"/>
</dbReference>
<dbReference type="RefSeq" id="WP_000587176.1">
    <property type="nucleotide sequence ID" value="NZ_ALSF01000074.1"/>
</dbReference>
<dbReference type="Proteomes" id="UP000015176">
    <property type="component" value="Unassembled WGS sequence"/>
</dbReference>
<dbReference type="InterPro" id="IPR050153">
    <property type="entry name" value="Metal_Ion_Import_ABC"/>
</dbReference>
<evidence type="ECO:0000256" key="4">
    <source>
        <dbReference type="ARBA" id="ARBA00022840"/>
    </source>
</evidence>
<sequence>MIISKHLSVSYDNNLVLEDINLRLEGSGIIGILGPNGAGKSTLMKSLLGLVDSTGESGIGGDLLPLMGRVAYVEQKTNIDYQFPITVGECVSLGLYKERGLFKRLSKTDWEKVSRVIDQVGLRGFENRPINALSGGQFQRMLMARCLVQEADYIFLDEPFVGIDSISEQIIVNLLKKLSKAGKLILVVHHDLSKVDHYFDQVIILNRHLIACGPIDQAFTRENLSAAYGDAILLGQGD</sequence>
<dbReference type="InterPro" id="IPR003439">
    <property type="entry name" value="ABC_transporter-like_ATP-bd"/>
</dbReference>
<dbReference type="PROSITE" id="PS00211">
    <property type="entry name" value="ABC_TRANSPORTER_1"/>
    <property type="match status" value="1"/>
</dbReference>
<keyword evidence="4 6" id="KW-0067">ATP-binding</keyword>
<evidence type="ECO:0000256" key="1">
    <source>
        <dbReference type="ARBA" id="ARBA00005417"/>
    </source>
</evidence>
<evidence type="ECO:0000256" key="2">
    <source>
        <dbReference type="ARBA" id="ARBA00022448"/>
    </source>
</evidence>
<dbReference type="InterPro" id="IPR003593">
    <property type="entry name" value="AAA+_ATPase"/>
</dbReference>
<gene>
    <name evidence="6" type="ORF">SAG0164_03475</name>
</gene>
<evidence type="ECO:0000313" key="7">
    <source>
        <dbReference type="Proteomes" id="UP000015176"/>
    </source>
</evidence>
<dbReference type="GO" id="GO:0016887">
    <property type="term" value="F:ATP hydrolysis activity"/>
    <property type="evidence" value="ECO:0007669"/>
    <property type="project" value="InterPro"/>
</dbReference>
<name>A0AAD3A3G4_STRAG</name>
<accession>A0AAD3A3G4</accession>
<organism evidence="6 7">
    <name type="scientific">Streptococcus agalactiae MRI Z1-216</name>
    <dbReference type="NCBI Taxonomy" id="1154879"/>
    <lineage>
        <taxon>Bacteria</taxon>
        <taxon>Bacillati</taxon>
        <taxon>Bacillota</taxon>
        <taxon>Bacilli</taxon>
        <taxon>Lactobacillales</taxon>
        <taxon>Streptococcaceae</taxon>
        <taxon>Streptococcus</taxon>
    </lineage>
</organism>
<dbReference type="PANTHER" id="PTHR42734">
    <property type="entry name" value="METAL TRANSPORT SYSTEM ATP-BINDING PROTEIN TM_0124-RELATED"/>
    <property type="match status" value="1"/>
</dbReference>
<evidence type="ECO:0000256" key="3">
    <source>
        <dbReference type="ARBA" id="ARBA00022741"/>
    </source>
</evidence>
<comment type="caution">
    <text evidence="6">The sequence shown here is derived from an EMBL/GenBank/DDBJ whole genome shotgun (WGS) entry which is preliminary data.</text>
</comment>
<dbReference type="Pfam" id="PF00005">
    <property type="entry name" value="ABC_tran"/>
    <property type="match status" value="1"/>
</dbReference>
<evidence type="ECO:0000313" key="6">
    <source>
        <dbReference type="EMBL" id="EPU38835.1"/>
    </source>
</evidence>
<proteinExistence type="inferred from homology"/>
<dbReference type="InterPro" id="IPR017871">
    <property type="entry name" value="ABC_transporter-like_CS"/>
</dbReference>
<dbReference type="Gene3D" id="3.40.50.300">
    <property type="entry name" value="P-loop containing nucleotide triphosphate hydrolases"/>
    <property type="match status" value="1"/>
</dbReference>
<dbReference type="InterPro" id="IPR027417">
    <property type="entry name" value="P-loop_NTPase"/>
</dbReference>
<dbReference type="EMBL" id="ALSF01000074">
    <property type="protein sequence ID" value="EPU38835.1"/>
    <property type="molecule type" value="Genomic_DNA"/>
</dbReference>
<dbReference type="CDD" id="cd03235">
    <property type="entry name" value="ABC_Metallic_Cations"/>
    <property type="match status" value="1"/>
</dbReference>
<dbReference type="AlphaFoldDB" id="A0AAD3A3G4"/>
<dbReference type="PROSITE" id="PS50893">
    <property type="entry name" value="ABC_TRANSPORTER_2"/>
    <property type="match status" value="1"/>
</dbReference>
<comment type="similarity">
    <text evidence="1">Belongs to the ABC transporter superfamily.</text>
</comment>
<feature type="domain" description="ABC transporter" evidence="5">
    <location>
        <begin position="2"/>
        <end position="232"/>
    </location>
</feature>
<dbReference type="SMART" id="SM00382">
    <property type="entry name" value="AAA"/>
    <property type="match status" value="1"/>
</dbReference>
<evidence type="ECO:0000259" key="5">
    <source>
        <dbReference type="PROSITE" id="PS50893"/>
    </source>
</evidence>
<reference evidence="6 7" key="1">
    <citation type="submission" date="2012-07" db="EMBL/GenBank/DDBJ databases">
        <authorList>
            <person name="Moroni P."/>
            <person name="Richards V.P."/>
            <person name="Durkin S.A.S."/>
            <person name="Kim M."/>
            <person name="Pavinski Bitar P.D."/>
            <person name="Stanhope M.J."/>
            <person name="Town C.D."/>
            <person name="Zadoks R.N."/>
            <person name="Venter J.C."/>
        </authorList>
    </citation>
    <scope>NUCLEOTIDE SEQUENCE [LARGE SCALE GENOMIC DNA]</scope>
    <source>
        <strain evidence="6 7">MRI Z1-216</strain>
    </source>
</reference>
<protein>
    <submittedName>
        <fullName evidence="6">Manganese ABC transporter ATP-binding protein</fullName>
    </submittedName>
</protein>
<keyword evidence="3" id="KW-0547">Nucleotide-binding</keyword>
<dbReference type="GO" id="GO:0005524">
    <property type="term" value="F:ATP binding"/>
    <property type="evidence" value="ECO:0007669"/>
    <property type="project" value="UniProtKB-KW"/>
</dbReference>
<keyword evidence="2" id="KW-0813">Transport</keyword>
<dbReference type="SUPFAM" id="SSF52540">
    <property type="entry name" value="P-loop containing nucleoside triphosphate hydrolases"/>
    <property type="match status" value="1"/>
</dbReference>